<dbReference type="InterPro" id="IPR052698">
    <property type="entry name" value="MoCofactor_Util/Proc"/>
</dbReference>
<dbReference type="AlphaFoldDB" id="A0A1E7L876"/>
<gene>
    <name evidence="3" type="ORF">AN218_08365</name>
</gene>
<comment type="caution">
    <text evidence="3">The sequence shown here is derived from an EMBL/GenBank/DDBJ whole genome shotgun (WGS) entry which is preliminary data.</text>
</comment>
<evidence type="ECO:0000313" key="4">
    <source>
        <dbReference type="Proteomes" id="UP000176005"/>
    </source>
</evidence>
<feature type="domain" description="XdhC- CoxI" evidence="1">
    <location>
        <begin position="119"/>
        <end position="179"/>
    </location>
</feature>
<dbReference type="InterPro" id="IPR003777">
    <property type="entry name" value="XdhC_CoxI"/>
</dbReference>
<evidence type="ECO:0000259" key="2">
    <source>
        <dbReference type="Pfam" id="PF13478"/>
    </source>
</evidence>
<protein>
    <submittedName>
        <fullName evidence="3">XshC-Cox1 family protein</fullName>
    </submittedName>
</protein>
<evidence type="ECO:0000259" key="1">
    <source>
        <dbReference type="Pfam" id="PF02625"/>
    </source>
</evidence>
<sequence length="384" mass="40348">MREILPQLRELIESSMPFALATVVGVRGSAPRGPGAVMAVTGDGRVIGSISGGCVEGAVYEAGLEAVAHGTASFHVYGIADEDAFSVGLTCGGELSVLVRPYSPGPAQDALAHVLNAIAVHEPVTVATVTGGEAPLGAQRVVTAGQTSGTLGNPWLDGAVDDDARGLLAQGTTDVRHYGARGQRRMDEVSVFVQSFQPPPRMLVFGAIDYAAATARMGAFLGFHVAVCDARPAFATRERFPAADEVVRAWPHEYLARTPVDARTVICVLTHDPRFDIPLLLAALRTPASYIGVMGSRRTHTDRVARLRENGATDADLERLASPIGLDLGARTPEETAVSIAAEIIAQRWGGSGERLSRMSGDIHRTLATTAGEGDGSRRPGMPE</sequence>
<keyword evidence="4" id="KW-1185">Reference proteome</keyword>
<dbReference type="Proteomes" id="UP000176005">
    <property type="component" value="Unassembled WGS sequence"/>
</dbReference>
<dbReference type="PANTHER" id="PTHR30388:SF4">
    <property type="entry name" value="MOLYBDENUM COFACTOR INSERTION CHAPERONE PAOD"/>
    <property type="match status" value="1"/>
</dbReference>
<dbReference type="RefSeq" id="WP_070016123.1">
    <property type="nucleotide sequence ID" value="NZ_LJGW01000143.1"/>
</dbReference>
<dbReference type="Pfam" id="PF02625">
    <property type="entry name" value="XdhC_CoxI"/>
    <property type="match status" value="2"/>
</dbReference>
<evidence type="ECO:0000313" key="3">
    <source>
        <dbReference type="EMBL" id="OEV12384.1"/>
    </source>
</evidence>
<dbReference type="Gene3D" id="3.40.50.720">
    <property type="entry name" value="NAD(P)-binding Rossmann-like Domain"/>
    <property type="match status" value="1"/>
</dbReference>
<dbReference type="PANTHER" id="PTHR30388">
    <property type="entry name" value="ALDEHYDE OXIDOREDUCTASE MOLYBDENUM COFACTOR ASSEMBLY PROTEIN"/>
    <property type="match status" value="1"/>
</dbReference>
<reference evidence="3 4" key="1">
    <citation type="journal article" date="2016" name="Front. Microbiol.">
        <title>Comparative Genomics Analysis of Streptomyces Species Reveals Their Adaptation to the Marine Environment and Their Diversity at the Genomic Level.</title>
        <authorList>
            <person name="Tian X."/>
            <person name="Zhang Z."/>
            <person name="Yang T."/>
            <person name="Chen M."/>
            <person name="Li J."/>
            <person name="Chen F."/>
            <person name="Yang J."/>
            <person name="Li W."/>
            <person name="Zhang B."/>
            <person name="Zhang Z."/>
            <person name="Wu J."/>
            <person name="Zhang C."/>
            <person name="Long L."/>
            <person name="Xiao J."/>
        </authorList>
    </citation>
    <scope>NUCLEOTIDE SEQUENCE [LARGE SCALE GENOMIC DNA]</scope>
    <source>
        <strain evidence="3 4">SCSIO 10429</strain>
    </source>
</reference>
<dbReference type="EMBL" id="LJGW01000143">
    <property type="protein sequence ID" value="OEV12384.1"/>
    <property type="molecule type" value="Genomic_DNA"/>
</dbReference>
<dbReference type="PATRIC" id="fig|518642.10.peg.1186"/>
<accession>A0A1E7L876</accession>
<organism evidence="3 4">
    <name type="scientific">Streptomyces nanshensis</name>
    <dbReference type="NCBI Taxonomy" id="518642"/>
    <lineage>
        <taxon>Bacteria</taxon>
        <taxon>Bacillati</taxon>
        <taxon>Actinomycetota</taxon>
        <taxon>Actinomycetes</taxon>
        <taxon>Kitasatosporales</taxon>
        <taxon>Streptomycetaceae</taxon>
        <taxon>Streptomyces</taxon>
    </lineage>
</organism>
<name>A0A1E7L876_9ACTN</name>
<dbReference type="Pfam" id="PF13478">
    <property type="entry name" value="XdhC_C"/>
    <property type="match status" value="1"/>
</dbReference>
<proteinExistence type="predicted"/>
<feature type="domain" description="XdhC- CoxI" evidence="1">
    <location>
        <begin position="12"/>
        <end position="77"/>
    </location>
</feature>
<feature type="domain" description="XdhC Rossmann" evidence="2">
    <location>
        <begin position="202"/>
        <end position="344"/>
    </location>
</feature>
<dbReference type="InterPro" id="IPR027051">
    <property type="entry name" value="XdhC_Rossmann_dom"/>
</dbReference>